<reference evidence="2 3" key="1">
    <citation type="submission" date="2024-02" db="EMBL/GenBank/DDBJ databases">
        <title>De novo assembly and annotation of 12 fungi associated with fruit tree decline syndrome in Ontario, Canada.</title>
        <authorList>
            <person name="Sulman M."/>
            <person name="Ellouze W."/>
            <person name="Ilyukhin E."/>
        </authorList>
    </citation>
    <scope>NUCLEOTIDE SEQUENCE [LARGE SCALE GENOMIC DNA]</scope>
    <source>
        <strain evidence="2 3">M169</strain>
    </source>
</reference>
<gene>
    <name evidence="2" type="ORF">SLS63_004527</name>
</gene>
<evidence type="ECO:0000313" key="3">
    <source>
        <dbReference type="Proteomes" id="UP001430848"/>
    </source>
</evidence>
<sequence length="119" mass="13209">MSNNKHETETNSVNSKEAEASQGNRLAQEAVASQTAPETPSGHEKAKSGSDKKTRGPAAIPHKMRNLRTGAPFDWDEYEKNEDYTSFEFPLSRRVALAAHYIDRSISPEFTAAVMSFLH</sequence>
<feature type="region of interest" description="Disordered" evidence="1">
    <location>
        <begin position="1"/>
        <end position="65"/>
    </location>
</feature>
<organism evidence="2 3">
    <name type="scientific">Diaporthe eres</name>
    <name type="common">Phomopsis oblonga</name>
    <dbReference type="NCBI Taxonomy" id="83184"/>
    <lineage>
        <taxon>Eukaryota</taxon>
        <taxon>Fungi</taxon>
        <taxon>Dikarya</taxon>
        <taxon>Ascomycota</taxon>
        <taxon>Pezizomycotina</taxon>
        <taxon>Sordariomycetes</taxon>
        <taxon>Sordariomycetidae</taxon>
        <taxon>Diaporthales</taxon>
        <taxon>Diaporthaceae</taxon>
        <taxon>Diaporthe</taxon>
        <taxon>Diaporthe eres species complex</taxon>
    </lineage>
</organism>
<evidence type="ECO:0000313" key="2">
    <source>
        <dbReference type="EMBL" id="KAK7733742.1"/>
    </source>
</evidence>
<name>A0ABR1PDM7_DIAER</name>
<protein>
    <submittedName>
        <fullName evidence="2">Uncharacterized protein</fullName>
    </submittedName>
</protein>
<dbReference type="EMBL" id="JAKNSF020000017">
    <property type="protein sequence ID" value="KAK7733742.1"/>
    <property type="molecule type" value="Genomic_DNA"/>
</dbReference>
<comment type="caution">
    <text evidence="2">The sequence shown here is derived from an EMBL/GenBank/DDBJ whole genome shotgun (WGS) entry which is preliminary data.</text>
</comment>
<evidence type="ECO:0000256" key="1">
    <source>
        <dbReference type="SAM" id="MobiDB-lite"/>
    </source>
</evidence>
<feature type="compositionally biased region" description="Basic and acidic residues" evidence="1">
    <location>
        <begin position="41"/>
        <end position="54"/>
    </location>
</feature>
<accession>A0ABR1PDM7</accession>
<dbReference type="Proteomes" id="UP001430848">
    <property type="component" value="Unassembled WGS sequence"/>
</dbReference>
<keyword evidence="3" id="KW-1185">Reference proteome</keyword>
<proteinExistence type="predicted"/>
<feature type="compositionally biased region" description="Polar residues" evidence="1">
    <location>
        <begin position="10"/>
        <end position="38"/>
    </location>
</feature>